<reference evidence="1" key="1">
    <citation type="submission" date="2020-01" db="EMBL/GenBank/DDBJ databases">
        <authorList>
            <person name="Mishra B."/>
        </authorList>
    </citation>
    <scope>NUCLEOTIDE SEQUENCE [LARGE SCALE GENOMIC DNA]</scope>
</reference>
<comment type="caution">
    <text evidence="1">The sequence shown here is derived from an EMBL/GenBank/DDBJ whole genome shotgun (WGS) entry which is preliminary data.</text>
</comment>
<dbReference type="Proteomes" id="UP000467841">
    <property type="component" value="Unassembled WGS sequence"/>
</dbReference>
<keyword evidence="2" id="KW-1185">Reference proteome</keyword>
<dbReference type="AlphaFoldDB" id="A0A6D2IDY7"/>
<sequence>MARHTFQSVASNNALIDYYRREMSARSAKGRADLVEVKERNAELESQVAELKGILALKESGLERSEADLPWLVWMPTLVAKRETVDIFWPRLKKVKTFLADQDRMNPRILTLNQAVAVRDSYEALMRAGVAVPSDWVEKCRLMWSKLEAEIGQEEVVTATSSSWSSALGG</sequence>
<accession>A0A6D2IDY7</accession>
<gene>
    <name evidence="1" type="ORF">MERR_LOCUS13102</name>
</gene>
<organism evidence="1 2">
    <name type="scientific">Microthlaspi erraticum</name>
    <dbReference type="NCBI Taxonomy" id="1685480"/>
    <lineage>
        <taxon>Eukaryota</taxon>
        <taxon>Viridiplantae</taxon>
        <taxon>Streptophyta</taxon>
        <taxon>Embryophyta</taxon>
        <taxon>Tracheophyta</taxon>
        <taxon>Spermatophyta</taxon>
        <taxon>Magnoliopsida</taxon>
        <taxon>eudicotyledons</taxon>
        <taxon>Gunneridae</taxon>
        <taxon>Pentapetalae</taxon>
        <taxon>rosids</taxon>
        <taxon>malvids</taxon>
        <taxon>Brassicales</taxon>
        <taxon>Brassicaceae</taxon>
        <taxon>Coluteocarpeae</taxon>
        <taxon>Microthlaspi</taxon>
    </lineage>
</organism>
<protein>
    <submittedName>
        <fullName evidence="1">Uncharacterized protein</fullName>
    </submittedName>
</protein>
<name>A0A6D2IDY7_9BRAS</name>
<proteinExistence type="predicted"/>
<evidence type="ECO:0000313" key="1">
    <source>
        <dbReference type="EMBL" id="CAA7025867.1"/>
    </source>
</evidence>
<evidence type="ECO:0000313" key="2">
    <source>
        <dbReference type="Proteomes" id="UP000467841"/>
    </source>
</evidence>
<dbReference type="EMBL" id="CACVBM020001045">
    <property type="protein sequence ID" value="CAA7025867.1"/>
    <property type="molecule type" value="Genomic_DNA"/>
</dbReference>